<feature type="domain" description="PAS" evidence="7">
    <location>
        <begin position="533"/>
        <end position="604"/>
    </location>
</feature>
<dbReference type="PROSITE" id="PS50112">
    <property type="entry name" value="PAS"/>
    <property type="match status" value="4"/>
</dbReference>
<dbReference type="PROSITE" id="PS50113">
    <property type="entry name" value="PAC"/>
    <property type="match status" value="5"/>
</dbReference>
<evidence type="ECO:0000259" key="6">
    <source>
        <dbReference type="PROSITE" id="PS50109"/>
    </source>
</evidence>
<feature type="domain" description="PAC" evidence="8">
    <location>
        <begin position="224"/>
        <end position="275"/>
    </location>
</feature>
<comment type="catalytic activity">
    <reaction evidence="1">
        <text>ATP + protein L-histidine = ADP + protein N-phospho-L-histidine.</text>
        <dbReference type="EC" id="2.7.13.3"/>
    </reaction>
</comment>
<dbReference type="PANTHER" id="PTHR43304">
    <property type="entry name" value="PHYTOCHROME-LIKE PROTEIN CPH1"/>
    <property type="match status" value="1"/>
</dbReference>
<dbReference type="InterPro" id="IPR052162">
    <property type="entry name" value="Sensor_kinase/Photoreceptor"/>
</dbReference>
<dbReference type="Gene3D" id="3.30.565.10">
    <property type="entry name" value="Histidine kinase-like ATPase, C-terminal domain"/>
    <property type="match status" value="1"/>
</dbReference>
<feature type="domain" description="Histidine kinase" evidence="6">
    <location>
        <begin position="671"/>
        <end position="879"/>
    </location>
</feature>
<dbReference type="PROSITE" id="PS50109">
    <property type="entry name" value="HIS_KIN"/>
    <property type="match status" value="1"/>
</dbReference>
<reference evidence="10" key="1">
    <citation type="submission" date="2016-10" db="EMBL/GenBank/DDBJ databases">
        <authorList>
            <person name="Varghese N."/>
            <person name="Submissions S."/>
        </authorList>
    </citation>
    <scope>NUCLEOTIDE SEQUENCE [LARGE SCALE GENOMIC DNA]</scope>
    <source>
        <strain evidence="10">RD 26</strain>
    </source>
</reference>
<keyword evidence="10" id="KW-1185">Reference proteome</keyword>
<sequence>MGGESHTADGAGRSGTDGDRVTNAYEAMFRAADDAMFLLDVVRRDGEYEFTFKQNNTAYQQQTGLTEDAIFGQTPRELLGDEQGIAVEANYRRCVEEGTTIEYEERLDFPAGTTDWQTKLTPVTEDGTVTQIIGVARDITEQKEREREHRRTYRRFQTVLETMSAAVFLKDTDGRYLLMNQACRDVFDIDEDPVGMTDEDLFPEAVAAQARADDRRVIEGGEQIEIEETVPTPAGESVRLTRKSPVYDEEGSIRGVCGVSTDITEQRERERTLQQIKDRLKLAVEGAQIGVWDWDMTTDEVEFNDQWAEMLGHSSDEIEPHLVAWERRVHPDDLAAVEDALSEHMAGETEYYDTEHRMRTAADEWKWIRDVGRVVERDDDGEPVRAVGIHLDIDDQKRREAELERTQALIERTQESASIGWWEVDLVNESLTWSDEVYRIHEVPADETVELEDGIEFYHPDDRDAIERAFERLTEEGESYDLELRIVTATGRTRWVRAVGDPQFDDAGEVVGALGLFQDITERKRYEMALESTREELRTVIDLVPDLVFVKNRDGEYLLANEATAAAYGLTPDEVEGKSEGEIIPDADDSAAFRQDDLEVIESGEPKNVGEETLTTADGETRILQTVKIPYRVPETGEDAVLGYARDVTDLKRYEQTLEEQRDTLMLLNQVVRHDIRNQLMVVTSYTELLEDSLPDDQSRTYARTVIGAAKQAADITETARDVTDVLLQVGTDQEPVDLRTELNQQIERIRSEKDRATVTVNGSIPDVTVLADGLLEAVFRNLLTNAVVHNDKQVAEITVSTGLSEDAVCVSVADNGPGIPDDHKEQIFQEGEKGLESGGTGIGLYLVKTLVNRYDGDVWIEDNEPTGSVFVVKLPLAE</sequence>
<dbReference type="InterPro" id="IPR036097">
    <property type="entry name" value="HisK_dim/P_sf"/>
</dbReference>
<dbReference type="InterPro" id="IPR003594">
    <property type="entry name" value="HATPase_dom"/>
</dbReference>
<dbReference type="PANTHER" id="PTHR43304:SF1">
    <property type="entry name" value="PAC DOMAIN-CONTAINING PROTEIN"/>
    <property type="match status" value="1"/>
</dbReference>
<dbReference type="RefSeq" id="WP_092920703.1">
    <property type="nucleotide sequence ID" value="NZ_FOYN01000002.1"/>
</dbReference>
<dbReference type="PRINTS" id="PR00344">
    <property type="entry name" value="BCTRLSENSOR"/>
</dbReference>
<name>A0A1I6FVD6_HALSD</name>
<dbReference type="Pfam" id="PF02518">
    <property type="entry name" value="HATPase_c"/>
    <property type="match status" value="1"/>
</dbReference>
<evidence type="ECO:0000256" key="4">
    <source>
        <dbReference type="ARBA" id="ARBA00022679"/>
    </source>
</evidence>
<feature type="domain" description="PAC" evidence="8">
    <location>
        <begin position="608"/>
        <end position="660"/>
    </location>
</feature>
<keyword evidence="5" id="KW-0418">Kinase</keyword>
<evidence type="ECO:0000259" key="7">
    <source>
        <dbReference type="PROSITE" id="PS50112"/>
    </source>
</evidence>
<gene>
    <name evidence="9" type="ORF">SAMN04487937_1253</name>
</gene>
<keyword evidence="3" id="KW-0597">Phosphoprotein</keyword>
<dbReference type="InterPro" id="IPR036890">
    <property type="entry name" value="HATPase_C_sf"/>
</dbReference>
<feature type="domain" description="PAC" evidence="8">
    <location>
        <begin position="101"/>
        <end position="151"/>
    </location>
</feature>
<dbReference type="CDD" id="cd00130">
    <property type="entry name" value="PAS"/>
    <property type="match status" value="5"/>
</dbReference>
<dbReference type="InterPro" id="IPR013655">
    <property type="entry name" value="PAS_fold_3"/>
</dbReference>
<dbReference type="Gene3D" id="3.30.450.20">
    <property type="entry name" value="PAS domain"/>
    <property type="match status" value="5"/>
</dbReference>
<dbReference type="Pfam" id="PF08447">
    <property type="entry name" value="PAS_3"/>
    <property type="match status" value="2"/>
</dbReference>
<dbReference type="SMART" id="SM00086">
    <property type="entry name" value="PAC"/>
    <property type="match status" value="4"/>
</dbReference>
<dbReference type="InterPro" id="IPR035965">
    <property type="entry name" value="PAS-like_dom_sf"/>
</dbReference>
<evidence type="ECO:0000256" key="2">
    <source>
        <dbReference type="ARBA" id="ARBA00012438"/>
    </source>
</evidence>
<dbReference type="OrthoDB" id="3369at2157"/>
<dbReference type="EC" id="2.7.13.3" evidence="2"/>
<evidence type="ECO:0000256" key="1">
    <source>
        <dbReference type="ARBA" id="ARBA00000085"/>
    </source>
</evidence>
<proteinExistence type="predicted"/>
<feature type="domain" description="PAC" evidence="8">
    <location>
        <begin position="480"/>
        <end position="532"/>
    </location>
</feature>
<dbReference type="InterPro" id="IPR000014">
    <property type="entry name" value="PAS"/>
</dbReference>
<feature type="domain" description="PAS" evidence="7">
    <location>
        <begin position="276"/>
        <end position="348"/>
    </location>
</feature>
<feature type="domain" description="PAS" evidence="7">
    <location>
        <begin position="152"/>
        <end position="194"/>
    </location>
</feature>
<accession>A0A1I6FVD6</accession>
<dbReference type="EMBL" id="FOYN01000002">
    <property type="protein sequence ID" value="SFR33868.1"/>
    <property type="molecule type" value="Genomic_DNA"/>
</dbReference>
<dbReference type="SMART" id="SM00091">
    <property type="entry name" value="PAS"/>
    <property type="match status" value="5"/>
</dbReference>
<evidence type="ECO:0000259" key="8">
    <source>
        <dbReference type="PROSITE" id="PS50113"/>
    </source>
</evidence>
<dbReference type="InterPro" id="IPR000700">
    <property type="entry name" value="PAS-assoc_C"/>
</dbReference>
<dbReference type="InterPro" id="IPR013656">
    <property type="entry name" value="PAS_4"/>
</dbReference>
<dbReference type="CDD" id="cd00075">
    <property type="entry name" value="HATPase"/>
    <property type="match status" value="1"/>
</dbReference>
<evidence type="ECO:0000313" key="10">
    <source>
        <dbReference type="Proteomes" id="UP000198932"/>
    </source>
</evidence>
<dbReference type="SUPFAM" id="SSF55785">
    <property type="entry name" value="PYP-like sensor domain (PAS domain)"/>
    <property type="match status" value="5"/>
</dbReference>
<dbReference type="SUPFAM" id="SSF47384">
    <property type="entry name" value="Homodimeric domain of signal transducing histidine kinase"/>
    <property type="match status" value="1"/>
</dbReference>
<dbReference type="InterPro" id="IPR004358">
    <property type="entry name" value="Sig_transdc_His_kin-like_C"/>
</dbReference>
<evidence type="ECO:0000256" key="3">
    <source>
        <dbReference type="ARBA" id="ARBA00022553"/>
    </source>
</evidence>
<dbReference type="InterPro" id="IPR001610">
    <property type="entry name" value="PAC"/>
</dbReference>
<dbReference type="GO" id="GO:0000155">
    <property type="term" value="F:phosphorelay sensor kinase activity"/>
    <property type="evidence" value="ECO:0007669"/>
    <property type="project" value="InterPro"/>
</dbReference>
<evidence type="ECO:0000313" key="9">
    <source>
        <dbReference type="EMBL" id="SFR33868.1"/>
    </source>
</evidence>
<dbReference type="AlphaFoldDB" id="A0A1I6FVD6"/>
<dbReference type="Proteomes" id="UP000198932">
    <property type="component" value="Unassembled WGS sequence"/>
</dbReference>
<feature type="domain" description="PAC" evidence="8">
    <location>
        <begin position="352"/>
        <end position="405"/>
    </location>
</feature>
<dbReference type="SMART" id="SM00387">
    <property type="entry name" value="HATPase_c"/>
    <property type="match status" value="1"/>
</dbReference>
<feature type="domain" description="PAS" evidence="7">
    <location>
        <begin position="406"/>
        <end position="477"/>
    </location>
</feature>
<dbReference type="Pfam" id="PF08448">
    <property type="entry name" value="PAS_4"/>
    <property type="match status" value="3"/>
</dbReference>
<organism evidence="9 10">
    <name type="scientific">Halorubrum sodomense</name>
    <dbReference type="NCBI Taxonomy" id="35743"/>
    <lineage>
        <taxon>Archaea</taxon>
        <taxon>Methanobacteriati</taxon>
        <taxon>Methanobacteriota</taxon>
        <taxon>Stenosarchaea group</taxon>
        <taxon>Halobacteria</taxon>
        <taxon>Halobacteriales</taxon>
        <taxon>Haloferacaceae</taxon>
        <taxon>Halorubrum</taxon>
    </lineage>
</organism>
<dbReference type="NCBIfam" id="TIGR00229">
    <property type="entry name" value="sensory_box"/>
    <property type="match status" value="5"/>
</dbReference>
<dbReference type="SUPFAM" id="SSF55874">
    <property type="entry name" value="ATPase domain of HSP90 chaperone/DNA topoisomerase II/histidine kinase"/>
    <property type="match status" value="1"/>
</dbReference>
<protein>
    <recommendedName>
        <fullName evidence="2">histidine kinase</fullName>
        <ecNumber evidence="2">2.7.13.3</ecNumber>
    </recommendedName>
</protein>
<dbReference type="InterPro" id="IPR005467">
    <property type="entry name" value="His_kinase_dom"/>
</dbReference>
<dbReference type="STRING" id="35743.SAMN04487937_1253"/>
<keyword evidence="4" id="KW-0808">Transferase</keyword>
<dbReference type="Gene3D" id="2.10.70.100">
    <property type="match status" value="1"/>
</dbReference>
<evidence type="ECO:0000256" key="5">
    <source>
        <dbReference type="ARBA" id="ARBA00022777"/>
    </source>
</evidence>